<accession>A0AAE0Z5A2</accession>
<evidence type="ECO:0000313" key="1">
    <source>
        <dbReference type="EMBL" id="KAK3763038.1"/>
    </source>
</evidence>
<name>A0AAE0Z5A2_9GAST</name>
<sequence>MSWTDPYDYNGKVSKNPSYSAISTFENKIFLQLKELPGEMHKTNQVEPWVMEIFALVYTKLHFSGSLVSNGINIPSNCTASYINCQSTPFRLWEKVGRNKETDFLRIISYLS</sequence>
<gene>
    <name evidence="1" type="ORF">RRG08_014826</name>
</gene>
<organism evidence="1 2">
    <name type="scientific">Elysia crispata</name>
    <name type="common">lettuce slug</name>
    <dbReference type="NCBI Taxonomy" id="231223"/>
    <lineage>
        <taxon>Eukaryota</taxon>
        <taxon>Metazoa</taxon>
        <taxon>Spiralia</taxon>
        <taxon>Lophotrochozoa</taxon>
        <taxon>Mollusca</taxon>
        <taxon>Gastropoda</taxon>
        <taxon>Heterobranchia</taxon>
        <taxon>Euthyneura</taxon>
        <taxon>Panpulmonata</taxon>
        <taxon>Sacoglossa</taxon>
        <taxon>Placobranchoidea</taxon>
        <taxon>Plakobranchidae</taxon>
        <taxon>Elysia</taxon>
    </lineage>
</organism>
<evidence type="ECO:0000313" key="2">
    <source>
        <dbReference type="Proteomes" id="UP001283361"/>
    </source>
</evidence>
<comment type="caution">
    <text evidence="1">The sequence shown here is derived from an EMBL/GenBank/DDBJ whole genome shotgun (WGS) entry which is preliminary data.</text>
</comment>
<protein>
    <submittedName>
        <fullName evidence="1">Uncharacterized protein</fullName>
    </submittedName>
</protein>
<dbReference type="Proteomes" id="UP001283361">
    <property type="component" value="Unassembled WGS sequence"/>
</dbReference>
<reference evidence="1" key="1">
    <citation type="journal article" date="2023" name="G3 (Bethesda)">
        <title>A reference genome for the long-term kleptoplast-retaining sea slug Elysia crispata morphotype clarki.</title>
        <authorList>
            <person name="Eastman K.E."/>
            <person name="Pendleton A.L."/>
            <person name="Shaikh M.A."/>
            <person name="Suttiyut T."/>
            <person name="Ogas R."/>
            <person name="Tomko P."/>
            <person name="Gavelis G."/>
            <person name="Widhalm J.R."/>
            <person name="Wisecaver J.H."/>
        </authorList>
    </citation>
    <scope>NUCLEOTIDE SEQUENCE</scope>
    <source>
        <strain evidence="1">ECLA1</strain>
    </source>
</reference>
<dbReference type="AlphaFoldDB" id="A0AAE0Z5A2"/>
<proteinExistence type="predicted"/>
<keyword evidence="2" id="KW-1185">Reference proteome</keyword>
<dbReference type="EMBL" id="JAWDGP010004610">
    <property type="protein sequence ID" value="KAK3763038.1"/>
    <property type="molecule type" value="Genomic_DNA"/>
</dbReference>